<keyword evidence="3" id="KW-1185">Reference proteome</keyword>
<evidence type="ECO:0000313" key="3">
    <source>
        <dbReference type="Proteomes" id="UP000828390"/>
    </source>
</evidence>
<dbReference type="Proteomes" id="UP000828390">
    <property type="component" value="Unassembled WGS sequence"/>
</dbReference>
<protein>
    <submittedName>
        <fullName evidence="2">Uncharacterized protein</fullName>
    </submittedName>
</protein>
<proteinExistence type="predicted"/>
<accession>A0A9D3YN36</accession>
<gene>
    <name evidence="2" type="ORF">DPMN_076112</name>
</gene>
<name>A0A9D3YN36_DREPO</name>
<organism evidence="2 3">
    <name type="scientific">Dreissena polymorpha</name>
    <name type="common">Zebra mussel</name>
    <name type="synonym">Mytilus polymorpha</name>
    <dbReference type="NCBI Taxonomy" id="45954"/>
    <lineage>
        <taxon>Eukaryota</taxon>
        <taxon>Metazoa</taxon>
        <taxon>Spiralia</taxon>
        <taxon>Lophotrochozoa</taxon>
        <taxon>Mollusca</taxon>
        <taxon>Bivalvia</taxon>
        <taxon>Autobranchia</taxon>
        <taxon>Heteroconchia</taxon>
        <taxon>Euheterodonta</taxon>
        <taxon>Imparidentia</taxon>
        <taxon>Neoheterodontei</taxon>
        <taxon>Myida</taxon>
        <taxon>Dreissenoidea</taxon>
        <taxon>Dreissenidae</taxon>
        <taxon>Dreissena</taxon>
    </lineage>
</organism>
<reference evidence="2" key="1">
    <citation type="journal article" date="2019" name="bioRxiv">
        <title>The Genome of the Zebra Mussel, Dreissena polymorpha: A Resource for Invasive Species Research.</title>
        <authorList>
            <person name="McCartney M.A."/>
            <person name="Auch B."/>
            <person name="Kono T."/>
            <person name="Mallez S."/>
            <person name="Zhang Y."/>
            <person name="Obille A."/>
            <person name="Becker A."/>
            <person name="Abrahante J.E."/>
            <person name="Garbe J."/>
            <person name="Badalamenti J.P."/>
            <person name="Herman A."/>
            <person name="Mangelson H."/>
            <person name="Liachko I."/>
            <person name="Sullivan S."/>
            <person name="Sone E.D."/>
            <person name="Koren S."/>
            <person name="Silverstein K.A.T."/>
            <person name="Beckman K.B."/>
            <person name="Gohl D.M."/>
        </authorList>
    </citation>
    <scope>NUCLEOTIDE SEQUENCE</scope>
    <source>
        <strain evidence="2">Duluth1</strain>
        <tissue evidence="2">Whole animal</tissue>
    </source>
</reference>
<keyword evidence="1" id="KW-0732">Signal</keyword>
<feature type="signal peptide" evidence="1">
    <location>
        <begin position="1"/>
        <end position="21"/>
    </location>
</feature>
<evidence type="ECO:0000313" key="2">
    <source>
        <dbReference type="EMBL" id="KAH3701128.1"/>
    </source>
</evidence>
<feature type="chain" id="PRO_5039526696" evidence="1">
    <location>
        <begin position="22"/>
        <end position="160"/>
    </location>
</feature>
<comment type="caution">
    <text evidence="2">The sequence shown here is derived from an EMBL/GenBank/DDBJ whole genome shotgun (WGS) entry which is preliminary data.</text>
</comment>
<dbReference type="OrthoDB" id="10274106at2759"/>
<dbReference type="EMBL" id="JAIWYP010000015">
    <property type="protein sequence ID" value="KAH3701128.1"/>
    <property type="molecule type" value="Genomic_DNA"/>
</dbReference>
<evidence type="ECO:0000256" key="1">
    <source>
        <dbReference type="SAM" id="SignalP"/>
    </source>
</evidence>
<sequence length="160" mass="17898">MHLEVKLLTFLFTVILPLSYGFTCYKCSYNLGSEQKQTDCITNPANLGRGAHLSCNETSYCVLQENFDFQQNVVTSYFRTCMGVSLGNECQKYEGLVICRSSCQGNYCNEHENGTNYQSFVQKFPNEFNGAKHLILSRASHVISVLSGALLVYCANQEVG</sequence>
<dbReference type="AlphaFoldDB" id="A0A9D3YN36"/>
<reference evidence="2" key="2">
    <citation type="submission" date="2020-11" db="EMBL/GenBank/DDBJ databases">
        <authorList>
            <person name="McCartney M.A."/>
            <person name="Auch B."/>
            <person name="Kono T."/>
            <person name="Mallez S."/>
            <person name="Becker A."/>
            <person name="Gohl D.M."/>
            <person name="Silverstein K.A.T."/>
            <person name="Koren S."/>
            <person name="Bechman K.B."/>
            <person name="Herman A."/>
            <person name="Abrahante J.E."/>
            <person name="Garbe J."/>
        </authorList>
    </citation>
    <scope>NUCLEOTIDE SEQUENCE</scope>
    <source>
        <strain evidence="2">Duluth1</strain>
        <tissue evidence="2">Whole animal</tissue>
    </source>
</reference>